<evidence type="ECO:0000259" key="3">
    <source>
        <dbReference type="Pfam" id="PF00557"/>
    </source>
</evidence>
<proteinExistence type="inferred from homology"/>
<evidence type="ECO:0000313" key="5">
    <source>
        <dbReference type="Proteomes" id="UP001498398"/>
    </source>
</evidence>
<reference evidence="4 5" key="1">
    <citation type="submission" date="2024-01" db="EMBL/GenBank/DDBJ databases">
        <title>A draft genome for the cacao thread blight pathogen Marasmiellus scandens.</title>
        <authorList>
            <person name="Baruah I.K."/>
            <person name="Leung J."/>
            <person name="Bukari Y."/>
            <person name="Amoako-Attah I."/>
            <person name="Meinhardt L.W."/>
            <person name="Bailey B.A."/>
            <person name="Cohen S.P."/>
        </authorList>
    </citation>
    <scope>NUCLEOTIDE SEQUENCE [LARGE SCALE GENOMIC DNA]</scope>
    <source>
        <strain evidence="4 5">GH-19</strain>
    </source>
</reference>
<keyword evidence="5" id="KW-1185">Reference proteome</keyword>
<evidence type="ECO:0000313" key="4">
    <source>
        <dbReference type="EMBL" id="KAK7463534.1"/>
    </source>
</evidence>
<protein>
    <recommendedName>
        <fullName evidence="3">Peptidase M24 domain-containing protein</fullName>
    </recommendedName>
</protein>
<comment type="similarity">
    <text evidence="1">Belongs to the peptidase M24 family.</text>
</comment>
<dbReference type="InterPro" id="IPR036390">
    <property type="entry name" value="WH_DNA-bd_sf"/>
</dbReference>
<dbReference type="Proteomes" id="UP001498398">
    <property type="component" value="Unassembled WGS sequence"/>
</dbReference>
<dbReference type="PANTHER" id="PTHR10804">
    <property type="entry name" value="PROTEASE FAMILY M24 METHIONYL AMINOPEPTIDASE, AMINOPEPTIDASE P"/>
    <property type="match status" value="1"/>
</dbReference>
<dbReference type="SUPFAM" id="SSF55920">
    <property type="entry name" value="Creatinase/aminopeptidase"/>
    <property type="match status" value="1"/>
</dbReference>
<dbReference type="Pfam" id="PF00557">
    <property type="entry name" value="Peptidase_M24"/>
    <property type="match status" value="1"/>
</dbReference>
<dbReference type="NCBIfam" id="TIGR00495">
    <property type="entry name" value="crvDNA_42K"/>
    <property type="match status" value="1"/>
</dbReference>
<organism evidence="4 5">
    <name type="scientific">Marasmiellus scandens</name>
    <dbReference type="NCBI Taxonomy" id="2682957"/>
    <lineage>
        <taxon>Eukaryota</taxon>
        <taxon>Fungi</taxon>
        <taxon>Dikarya</taxon>
        <taxon>Basidiomycota</taxon>
        <taxon>Agaricomycotina</taxon>
        <taxon>Agaricomycetes</taxon>
        <taxon>Agaricomycetidae</taxon>
        <taxon>Agaricales</taxon>
        <taxon>Marasmiineae</taxon>
        <taxon>Omphalotaceae</taxon>
        <taxon>Marasmiellus</taxon>
    </lineage>
</organism>
<evidence type="ECO:0000256" key="1">
    <source>
        <dbReference type="ARBA" id="ARBA00007319"/>
    </source>
</evidence>
<gene>
    <name evidence="4" type="ORF">VKT23_006882</name>
</gene>
<dbReference type="InterPro" id="IPR000994">
    <property type="entry name" value="Pept_M24"/>
</dbReference>
<dbReference type="CDD" id="cd01089">
    <property type="entry name" value="PA2G4-like"/>
    <property type="match status" value="1"/>
</dbReference>
<dbReference type="InterPro" id="IPR036005">
    <property type="entry name" value="Creatinase/aminopeptidase-like"/>
</dbReference>
<accession>A0ABR1JMF4</accession>
<dbReference type="Gene3D" id="1.10.10.10">
    <property type="entry name" value="Winged helix-like DNA-binding domain superfamily/Winged helix DNA-binding domain"/>
    <property type="match status" value="1"/>
</dbReference>
<dbReference type="EMBL" id="JBANRG010000009">
    <property type="protein sequence ID" value="KAK7463534.1"/>
    <property type="molecule type" value="Genomic_DNA"/>
</dbReference>
<dbReference type="Gene3D" id="3.90.230.10">
    <property type="entry name" value="Creatinase/methionine aminopeptidase superfamily"/>
    <property type="match status" value="1"/>
</dbReference>
<evidence type="ECO:0000256" key="2">
    <source>
        <dbReference type="SAM" id="MobiDB-lite"/>
    </source>
</evidence>
<feature type="domain" description="Peptidase M24" evidence="3">
    <location>
        <begin position="27"/>
        <end position="188"/>
    </location>
</feature>
<comment type="caution">
    <text evidence="4">The sequence shown here is derived from an EMBL/GenBank/DDBJ whole genome shotgun (WGS) entry which is preliminary data.</text>
</comment>
<sequence length="401" mass="43511">MSDSEKPAAQAAEKKPAGSTLDADLTKYKTAADVVNNVMKKLIELCVEGAKIIDICVEGDKLIEQGTGAVYNKPVKGVRVSKGIAFPTSVSVNNTVSHFSPLASDPQSSQTLQKDDVVKLHIGAHIDGFASVSAETIVVGATPENPVTGRRADVLKAAWTAAEIAMRTVKAGNKNWGVTEVVGRVAAAWDCKPVEGMLSCQQTQNVIDGKKRIILNPSEAQKKEFEAVTFAEGEVWGIDILVSSGEDGKARVEESRTTIYQRDSTITYQLKMKTSRAVFSEVQKKAGAFPFNIRVLEDEKRARMGLQEAVQHSLVKPYEVVYTPSNTFVAAYHFTIALLPNGPALITHPPLWYKPELVKTEKELEDEELKTLLTKSLRESKKSKKKKAGEAAEADGANGAN</sequence>
<feature type="region of interest" description="Disordered" evidence="2">
    <location>
        <begin position="375"/>
        <end position="401"/>
    </location>
</feature>
<name>A0ABR1JMF4_9AGAR</name>
<dbReference type="InterPro" id="IPR004545">
    <property type="entry name" value="PA2G4"/>
</dbReference>
<dbReference type="SUPFAM" id="SSF46785">
    <property type="entry name" value="Winged helix' DNA-binding domain"/>
    <property type="match status" value="1"/>
</dbReference>
<dbReference type="PANTHER" id="PTHR10804:SF11">
    <property type="entry name" value="PROLIFERATION-ASSOCIATED PROTEIN 2G4"/>
    <property type="match status" value="1"/>
</dbReference>
<dbReference type="InterPro" id="IPR036388">
    <property type="entry name" value="WH-like_DNA-bd_sf"/>
</dbReference>
<dbReference type="InterPro" id="IPR047113">
    <property type="entry name" value="PA2G4/ARX1"/>
</dbReference>